<dbReference type="AlphaFoldDB" id="K0TM61"/>
<gene>
    <name evidence="2" type="ORF">THAOC_06037</name>
</gene>
<keyword evidence="3" id="KW-1185">Reference proteome</keyword>
<reference evidence="2 3" key="1">
    <citation type="journal article" date="2012" name="Genome Biol.">
        <title>Genome and low-iron response of an oceanic diatom adapted to chronic iron limitation.</title>
        <authorList>
            <person name="Lommer M."/>
            <person name="Specht M."/>
            <person name="Roy A.S."/>
            <person name="Kraemer L."/>
            <person name="Andreson R."/>
            <person name="Gutowska M.A."/>
            <person name="Wolf J."/>
            <person name="Bergner S.V."/>
            <person name="Schilhabel M.B."/>
            <person name="Klostermeier U.C."/>
            <person name="Beiko R.G."/>
            <person name="Rosenstiel P."/>
            <person name="Hippler M."/>
            <person name="Laroche J."/>
        </authorList>
    </citation>
    <scope>NUCLEOTIDE SEQUENCE [LARGE SCALE GENOMIC DNA]</scope>
    <source>
        <strain evidence="2 3">CCMP1005</strain>
    </source>
</reference>
<feature type="region of interest" description="Disordered" evidence="1">
    <location>
        <begin position="1"/>
        <end position="150"/>
    </location>
</feature>
<accession>K0TM61</accession>
<dbReference type="EMBL" id="AGNL01005840">
    <property type="protein sequence ID" value="EJK72432.1"/>
    <property type="molecule type" value="Genomic_DNA"/>
</dbReference>
<dbReference type="Proteomes" id="UP000266841">
    <property type="component" value="Unassembled WGS sequence"/>
</dbReference>
<sequence>MESDGTNMEPDGTRMEPRRNQNGTKTEPKPKPPTVPSHTSCRRHQQNEIVTGDVDGADSDAETHPRLPQYRVYRESLKYRDSIDSSGSESDHEAVADDVTCSGIYSSDGDDSDSDEADHADKTASPRDNTSQIEAMSIDETTPLPRWQESRAKSRLIKELSNPMSDIHLLLGDNYGENNWKTVKFKQIHLTYADSRWPSGNFRQNVKRLLRHFLKGTGPFESIEETVEKWYTSPGNVSGAYALLFALMMDNTSRAR</sequence>
<evidence type="ECO:0000313" key="3">
    <source>
        <dbReference type="Proteomes" id="UP000266841"/>
    </source>
</evidence>
<evidence type="ECO:0000256" key="1">
    <source>
        <dbReference type="SAM" id="MobiDB-lite"/>
    </source>
</evidence>
<organism evidence="2 3">
    <name type="scientific">Thalassiosira oceanica</name>
    <name type="common">Marine diatom</name>
    <dbReference type="NCBI Taxonomy" id="159749"/>
    <lineage>
        <taxon>Eukaryota</taxon>
        <taxon>Sar</taxon>
        <taxon>Stramenopiles</taxon>
        <taxon>Ochrophyta</taxon>
        <taxon>Bacillariophyta</taxon>
        <taxon>Coscinodiscophyceae</taxon>
        <taxon>Thalassiosirophycidae</taxon>
        <taxon>Thalassiosirales</taxon>
        <taxon>Thalassiosiraceae</taxon>
        <taxon>Thalassiosira</taxon>
    </lineage>
</organism>
<name>K0TM61_THAOC</name>
<protein>
    <submittedName>
        <fullName evidence="2">Uncharacterized protein</fullName>
    </submittedName>
</protein>
<feature type="compositionally biased region" description="Basic and acidic residues" evidence="1">
    <location>
        <begin position="72"/>
        <end position="95"/>
    </location>
</feature>
<evidence type="ECO:0000313" key="2">
    <source>
        <dbReference type="EMBL" id="EJK72432.1"/>
    </source>
</evidence>
<proteinExistence type="predicted"/>
<comment type="caution">
    <text evidence="2">The sequence shown here is derived from an EMBL/GenBank/DDBJ whole genome shotgun (WGS) entry which is preliminary data.</text>
</comment>
<feature type="non-terminal residue" evidence="2">
    <location>
        <position position="256"/>
    </location>
</feature>